<evidence type="ECO:0000259" key="11">
    <source>
        <dbReference type="PROSITE" id="PS50928"/>
    </source>
</evidence>
<feature type="transmembrane region" description="Helical" evidence="9">
    <location>
        <begin position="131"/>
        <end position="152"/>
    </location>
</feature>
<dbReference type="InterPro" id="IPR051124">
    <property type="entry name" value="Phosphate_Transport_Permease"/>
</dbReference>
<dbReference type="PANTHER" id="PTHR30425:SF1">
    <property type="entry name" value="PHOSPHATE TRANSPORT SYSTEM PERMEASE PROTEIN PSTC"/>
    <property type="match status" value="1"/>
</dbReference>
<dbReference type="AlphaFoldDB" id="A0A7V3NT50"/>
<comment type="function">
    <text evidence="10">Part of the binding-protein-dependent transport system for phosphate; probably responsible for the translocation of the substrate across the membrane.</text>
</comment>
<keyword evidence="4 10" id="KW-1003">Cell membrane</keyword>
<dbReference type="SUPFAM" id="SSF161098">
    <property type="entry name" value="MetI-like"/>
    <property type="match status" value="1"/>
</dbReference>
<comment type="similarity">
    <text evidence="2 10">Belongs to the binding-protein-dependent transport system permease family. CysTW subfamily.</text>
</comment>
<dbReference type="EMBL" id="DTGD01000051">
    <property type="protein sequence ID" value="HGB35518.1"/>
    <property type="molecule type" value="Genomic_DNA"/>
</dbReference>
<keyword evidence="6 9" id="KW-0812">Transmembrane</keyword>
<feature type="domain" description="ABC transmembrane type-1" evidence="11">
    <location>
        <begin position="87"/>
        <end position="301"/>
    </location>
</feature>
<keyword evidence="5 10" id="KW-0592">Phosphate transport</keyword>
<evidence type="ECO:0000256" key="4">
    <source>
        <dbReference type="ARBA" id="ARBA00022475"/>
    </source>
</evidence>
<evidence type="ECO:0000256" key="9">
    <source>
        <dbReference type="RuleBase" id="RU363032"/>
    </source>
</evidence>
<feature type="transmembrane region" description="Helical" evidence="9">
    <location>
        <begin position="39"/>
        <end position="61"/>
    </location>
</feature>
<dbReference type="Pfam" id="PF00528">
    <property type="entry name" value="BPD_transp_1"/>
    <property type="match status" value="1"/>
</dbReference>
<feature type="transmembrane region" description="Helical" evidence="9">
    <location>
        <begin position="164"/>
        <end position="184"/>
    </location>
</feature>
<keyword evidence="7 9" id="KW-1133">Transmembrane helix</keyword>
<dbReference type="GO" id="GO:0005886">
    <property type="term" value="C:plasma membrane"/>
    <property type="evidence" value="ECO:0007669"/>
    <property type="project" value="UniProtKB-SubCell"/>
</dbReference>
<gene>
    <name evidence="12" type="primary">pstC</name>
    <name evidence="12" type="ORF">ENV38_01260</name>
</gene>
<dbReference type="Gene3D" id="1.10.3720.10">
    <property type="entry name" value="MetI-like"/>
    <property type="match status" value="1"/>
</dbReference>
<evidence type="ECO:0000256" key="5">
    <source>
        <dbReference type="ARBA" id="ARBA00022592"/>
    </source>
</evidence>
<reference evidence="12" key="1">
    <citation type="journal article" date="2020" name="mSystems">
        <title>Genome- and Community-Level Interaction Insights into Carbon Utilization and Element Cycling Functions of Hydrothermarchaeota in Hydrothermal Sediment.</title>
        <authorList>
            <person name="Zhou Z."/>
            <person name="Liu Y."/>
            <person name="Xu W."/>
            <person name="Pan J."/>
            <person name="Luo Z.H."/>
            <person name="Li M."/>
        </authorList>
    </citation>
    <scope>NUCLEOTIDE SEQUENCE [LARGE SCALE GENOMIC DNA]</scope>
    <source>
        <strain evidence="12">SpSt-754</strain>
    </source>
</reference>
<feature type="transmembrane region" description="Helical" evidence="9">
    <location>
        <begin position="283"/>
        <end position="306"/>
    </location>
</feature>
<dbReference type="NCBIfam" id="TIGR02138">
    <property type="entry name" value="phosphate_pstC"/>
    <property type="match status" value="1"/>
</dbReference>
<dbReference type="GO" id="GO:0006817">
    <property type="term" value="P:phosphate ion transport"/>
    <property type="evidence" value="ECO:0007669"/>
    <property type="project" value="UniProtKB-KW"/>
</dbReference>
<organism evidence="12">
    <name type="scientific">candidate division WOR-3 bacterium</name>
    <dbReference type="NCBI Taxonomy" id="2052148"/>
    <lineage>
        <taxon>Bacteria</taxon>
        <taxon>Bacteria division WOR-3</taxon>
    </lineage>
</organism>
<evidence type="ECO:0000313" key="12">
    <source>
        <dbReference type="EMBL" id="HGB35518.1"/>
    </source>
</evidence>
<feature type="transmembrane region" description="Helical" evidence="9">
    <location>
        <begin position="225"/>
        <end position="247"/>
    </location>
</feature>
<proteinExistence type="inferred from homology"/>
<protein>
    <recommendedName>
        <fullName evidence="10">Phosphate transport system permease protein</fullName>
    </recommendedName>
</protein>
<dbReference type="InterPro" id="IPR011864">
    <property type="entry name" value="Phosphate_PstC"/>
</dbReference>
<dbReference type="CDD" id="cd06261">
    <property type="entry name" value="TM_PBP2"/>
    <property type="match status" value="1"/>
</dbReference>
<dbReference type="PANTHER" id="PTHR30425">
    <property type="entry name" value="PHOSPHATE TRANSPORT SYSTEM PERMEASE PROTEIN PST"/>
    <property type="match status" value="1"/>
</dbReference>
<comment type="caution">
    <text evidence="12">The sequence shown here is derived from an EMBL/GenBank/DDBJ whole genome shotgun (WGS) entry which is preliminary data.</text>
</comment>
<dbReference type="InterPro" id="IPR035906">
    <property type="entry name" value="MetI-like_sf"/>
</dbReference>
<evidence type="ECO:0000256" key="8">
    <source>
        <dbReference type="ARBA" id="ARBA00023136"/>
    </source>
</evidence>
<evidence type="ECO:0000256" key="10">
    <source>
        <dbReference type="RuleBase" id="RU363054"/>
    </source>
</evidence>
<name>A0A7V3NT50_UNCW3</name>
<keyword evidence="8 9" id="KW-0472">Membrane</keyword>
<evidence type="ECO:0000256" key="3">
    <source>
        <dbReference type="ARBA" id="ARBA00022448"/>
    </source>
</evidence>
<evidence type="ECO:0000256" key="1">
    <source>
        <dbReference type="ARBA" id="ARBA00004651"/>
    </source>
</evidence>
<keyword evidence="3 9" id="KW-0813">Transport</keyword>
<evidence type="ECO:0000256" key="6">
    <source>
        <dbReference type="ARBA" id="ARBA00022692"/>
    </source>
</evidence>
<evidence type="ECO:0000256" key="2">
    <source>
        <dbReference type="ARBA" id="ARBA00007069"/>
    </source>
</evidence>
<feature type="transmembrane region" description="Helical" evidence="9">
    <location>
        <begin position="81"/>
        <end position="111"/>
    </location>
</feature>
<accession>A0A7V3NT50</accession>
<comment type="subcellular location">
    <subcellularLocation>
        <location evidence="1 9">Cell membrane</location>
        <topology evidence="1 9">Multi-pass membrane protein</topology>
    </subcellularLocation>
</comment>
<dbReference type="InterPro" id="IPR000515">
    <property type="entry name" value="MetI-like"/>
</dbReference>
<evidence type="ECO:0000256" key="7">
    <source>
        <dbReference type="ARBA" id="ARBA00022989"/>
    </source>
</evidence>
<dbReference type="PROSITE" id="PS50928">
    <property type="entry name" value="ABC_TM1"/>
    <property type="match status" value="1"/>
</dbReference>
<dbReference type="GO" id="GO:0005315">
    <property type="term" value="F:phosphate transmembrane transporter activity"/>
    <property type="evidence" value="ECO:0007669"/>
    <property type="project" value="InterPro"/>
</dbReference>
<sequence length="311" mass="33705">MIKSFKGKTGEGGILPPFASLKRTKSEDFIFLQILKASALLVSIVIFAFLVTLFLSSWPFVKTFGLKALVSRVWDPISESYGALPFIVTTILVSILALLLSIPFSLSVAFLTKTRNLSERVKDLLTTSLNLIAAIPSVIYGFWGLFALAPIMRILQLKLGYPPYGVGIMTAVLVLTIMIIPLSASIASEVMKLVPEELEEASYALGANTYETNLKVILPVAKSGILAGFLLSLGRALGETMAVTMVIGNFNNFPSNLFGPGNTIASLIANQFNEASGVHQSGLIFLGLVLFLITLIFNFTGNLLILRRVRK</sequence>